<feature type="chain" id="PRO_5041235640" evidence="4">
    <location>
        <begin position="31"/>
        <end position="642"/>
    </location>
</feature>
<dbReference type="CDD" id="cd00995">
    <property type="entry name" value="PBP2_NikA_DppA_OppA_like"/>
    <property type="match status" value="1"/>
</dbReference>
<keyword evidence="7" id="KW-1185">Reference proteome</keyword>
<keyword evidence="3 4" id="KW-0732">Signal</keyword>
<keyword evidence="2" id="KW-0813">Transport</keyword>
<evidence type="ECO:0000256" key="2">
    <source>
        <dbReference type="ARBA" id="ARBA00022448"/>
    </source>
</evidence>
<dbReference type="PANTHER" id="PTHR30290">
    <property type="entry name" value="PERIPLASMIC BINDING COMPONENT OF ABC TRANSPORTER"/>
    <property type="match status" value="1"/>
</dbReference>
<accession>A0AA35VXL4</accession>
<dbReference type="SUPFAM" id="SSF53850">
    <property type="entry name" value="Periplasmic binding protein-like II"/>
    <property type="match status" value="1"/>
</dbReference>
<dbReference type="AlphaFoldDB" id="A0AA35VXL4"/>
<dbReference type="Proteomes" id="UP001174909">
    <property type="component" value="Unassembled WGS sequence"/>
</dbReference>
<dbReference type="Pfam" id="PF00496">
    <property type="entry name" value="SBP_bac_5"/>
    <property type="match status" value="1"/>
</dbReference>
<evidence type="ECO:0000256" key="1">
    <source>
        <dbReference type="ARBA" id="ARBA00005695"/>
    </source>
</evidence>
<feature type="domain" description="Solute-binding protein family 5" evidence="5">
    <location>
        <begin position="140"/>
        <end position="539"/>
    </location>
</feature>
<dbReference type="Gene3D" id="3.40.190.10">
    <property type="entry name" value="Periplasmic binding protein-like II"/>
    <property type="match status" value="1"/>
</dbReference>
<dbReference type="GO" id="GO:0015833">
    <property type="term" value="P:peptide transport"/>
    <property type="evidence" value="ECO:0007669"/>
    <property type="project" value="TreeGrafter"/>
</dbReference>
<proteinExistence type="inferred from homology"/>
<protein>
    <submittedName>
        <fullName evidence="6">Heme-binding protein A</fullName>
    </submittedName>
</protein>
<dbReference type="EMBL" id="CASHTH010000293">
    <property type="protein sequence ID" value="CAI7997105.1"/>
    <property type="molecule type" value="Genomic_DNA"/>
</dbReference>
<dbReference type="PROSITE" id="PS51257">
    <property type="entry name" value="PROKAR_LIPOPROTEIN"/>
    <property type="match status" value="1"/>
</dbReference>
<dbReference type="GO" id="GO:1904680">
    <property type="term" value="F:peptide transmembrane transporter activity"/>
    <property type="evidence" value="ECO:0007669"/>
    <property type="project" value="TreeGrafter"/>
</dbReference>
<organism evidence="6 7">
    <name type="scientific">Geodia barretti</name>
    <name type="common">Barrett's horny sponge</name>
    <dbReference type="NCBI Taxonomy" id="519541"/>
    <lineage>
        <taxon>Eukaryota</taxon>
        <taxon>Metazoa</taxon>
        <taxon>Porifera</taxon>
        <taxon>Demospongiae</taxon>
        <taxon>Heteroscleromorpha</taxon>
        <taxon>Tetractinellida</taxon>
        <taxon>Astrophorina</taxon>
        <taxon>Geodiidae</taxon>
        <taxon>Geodia</taxon>
    </lineage>
</organism>
<evidence type="ECO:0000256" key="4">
    <source>
        <dbReference type="SAM" id="SignalP"/>
    </source>
</evidence>
<dbReference type="Gene3D" id="3.10.105.10">
    <property type="entry name" value="Dipeptide-binding Protein, Domain 3"/>
    <property type="match status" value="1"/>
</dbReference>
<feature type="signal peptide" evidence="4">
    <location>
        <begin position="1"/>
        <end position="30"/>
    </location>
</feature>
<name>A0AA35VXL4_GEOBA</name>
<dbReference type="InterPro" id="IPR039424">
    <property type="entry name" value="SBP_5"/>
</dbReference>
<evidence type="ECO:0000313" key="7">
    <source>
        <dbReference type="Proteomes" id="UP001174909"/>
    </source>
</evidence>
<evidence type="ECO:0000259" key="5">
    <source>
        <dbReference type="Pfam" id="PF00496"/>
    </source>
</evidence>
<dbReference type="PANTHER" id="PTHR30290:SF9">
    <property type="entry name" value="OLIGOPEPTIDE-BINDING PROTEIN APPA"/>
    <property type="match status" value="1"/>
</dbReference>
<dbReference type="InterPro" id="IPR000914">
    <property type="entry name" value="SBP_5_dom"/>
</dbReference>
<comment type="caution">
    <text evidence="6">The sequence shown here is derived from an EMBL/GenBank/DDBJ whole genome shotgun (WGS) entry which is preliminary data.</text>
</comment>
<evidence type="ECO:0000256" key="3">
    <source>
        <dbReference type="ARBA" id="ARBA00022729"/>
    </source>
</evidence>
<comment type="similarity">
    <text evidence="1">Belongs to the bacterial solute-binding protein 5 family.</text>
</comment>
<gene>
    <name evidence="6" type="ORF">GBAR_LOCUS2060</name>
</gene>
<reference evidence="6" key="1">
    <citation type="submission" date="2023-03" db="EMBL/GenBank/DDBJ databases">
        <authorList>
            <person name="Steffen K."/>
            <person name="Cardenas P."/>
        </authorList>
    </citation>
    <scope>NUCLEOTIDE SEQUENCE</scope>
</reference>
<sequence length="642" mass="71697">MSIRPQLKLPVIALVTTLALTTFMVACGGAEETTAPVSQATAAPQVDAPTNTPVVRATNTPAASGALPTPTQRASVLQATPRPTAVPTQQEGELVTDRLVIVLDPPSLESMLDCEVTGSGVVNYRMSMEFMVDANRYDGEYEPTLATEWSISDDGMIWNFKLRQGVQWHDDWGEFTARDVQHSLAYYTNPECRASYSDYFRSNPGAAVEVVNDYELNMAMQKRPAVDFVYWLSGFRGMPISSKAQWDQSCPNGQADYGNNAAGLDLGYCLESRDLVAEKSARTGPYEYVSFEEGVGWQWKRVDYDHWRVNPDFAEIEIKDVREPATRLAIMQAREAHIGSVNRALLQDAIDDGLEVVDSSVTATMAWAIFGGLYYSTGETPEGYVEEYDIVGHRDEELPWSIPGETGRTVRIAMNKAIDREAINEAIFGGAGEHHWIGGIVPDFPAGYNPAWEDKWDEYYGYDPEAAKQLLAEAGFPNGFSFRVISYPLGGVPEIPDMLEAMSAYWSQIGLEPVIEPIEFSNWRNEYRGLNTDCCIYPHRGPAAPIDTRVHFYYSAERFFRMYTSDDIQNYKEQALRALNEADGTHLWQKVSDEIYEQVGVIPGWTLPISATIDPDVVAEYVFLGPNNGTFIYLEYVKGVRE</sequence>
<evidence type="ECO:0000313" key="6">
    <source>
        <dbReference type="EMBL" id="CAI7997105.1"/>
    </source>
</evidence>